<dbReference type="OrthoDB" id="5969272at2759"/>
<dbReference type="WBParaSite" id="SBAD_0000420001-mRNA-1">
    <property type="protein sequence ID" value="SBAD_0000420001-mRNA-1"/>
    <property type="gene ID" value="SBAD_0000420001"/>
</dbReference>
<reference evidence="4" key="1">
    <citation type="submission" date="2016-06" db="UniProtKB">
        <authorList>
            <consortium name="WormBaseParasite"/>
        </authorList>
    </citation>
    <scope>IDENTIFICATION</scope>
</reference>
<feature type="domain" description="Ig-like" evidence="1">
    <location>
        <begin position="1"/>
        <end position="63"/>
    </location>
</feature>
<protein>
    <submittedName>
        <fullName evidence="4">Ig-like domain-containing protein</fullName>
    </submittedName>
</protein>
<dbReference type="InterPro" id="IPR036179">
    <property type="entry name" value="Ig-like_dom_sf"/>
</dbReference>
<evidence type="ECO:0000259" key="1">
    <source>
        <dbReference type="PROSITE" id="PS50835"/>
    </source>
</evidence>
<dbReference type="InterPro" id="IPR013783">
    <property type="entry name" value="Ig-like_fold"/>
</dbReference>
<reference evidence="2 3" key="2">
    <citation type="submission" date="2018-11" db="EMBL/GenBank/DDBJ databases">
        <authorList>
            <consortium name="Pathogen Informatics"/>
        </authorList>
    </citation>
    <scope>NUCLEOTIDE SEQUENCE [LARGE SCALE GENOMIC DNA]</scope>
</reference>
<dbReference type="PROSITE" id="PS50835">
    <property type="entry name" value="IG_LIKE"/>
    <property type="match status" value="1"/>
</dbReference>
<dbReference type="Pfam" id="PF07679">
    <property type="entry name" value="I-set"/>
    <property type="match status" value="1"/>
</dbReference>
<dbReference type="EMBL" id="UZAM01008074">
    <property type="protein sequence ID" value="VDP03095.1"/>
    <property type="molecule type" value="Genomic_DNA"/>
</dbReference>
<evidence type="ECO:0000313" key="3">
    <source>
        <dbReference type="Proteomes" id="UP000270296"/>
    </source>
</evidence>
<dbReference type="SUPFAM" id="SSF48726">
    <property type="entry name" value="Immunoglobulin"/>
    <property type="match status" value="1"/>
</dbReference>
<sequence length="126" mass="14132">MNAKVRRYKNGQELVPSDRILTWTDSWGFQRLAILNADLEDEGQYKCTAVNSEGSAYSEAQLSVLQIETGTGPEVEITGAEKPQTFLGEYVSNLAFLRHLRNGYVFSGFPIIFDCVVCGQVSEFLW</sequence>
<evidence type="ECO:0000313" key="2">
    <source>
        <dbReference type="EMBL" id="VDP03095.1"/>
    </source>
</evidence>
<name>A0A183IK73_9BILA</name>
<dbReference type="PANTHER" id="PTHR47633">
    <property type="entry name" value="IMMUNOGLOBULIN"/>
    <property type="match status" value="1"/>
</dbReference>
<dbReference type="Proteomes" id="UP000270296">
    <property type="component" value="Unassembled WGS sequence"/>
</dbReference>
<proteinExistence type="predicted"/>
<dbReference type="Gene3D" id="2.60.40.10">
    <property type="entry name" value="Immunoglobulins"/>
    <property type="match status" value="1"/>
</dbReference>
<dbReference type="InterPro" id="IPR007110">
    <property type="entry name" value="Ig-like_dom"/>
</dbReference>
<organism evidence="4">
    <name type="scientific">Soboliphyme baturini</name>
    <dbReference type="NCBI Taxonomy" id="241478"/>
    <lineage>
        <taxon>Eukaryota</taxon>
        <taxon>Metazoa</taxon>
        <taxon>Ecdysozoa</taxon>
        <taxon>Nematoda</taxon>
        <taxon>Enoplea</taxon>
        <taxon>Dorylaimia</taxon>
        <taxon>Dioctophymatida</taxon>
        <taxon>Dioctophymatoidea</taxon>
        <taxon>Soboliphymatidae</taxon>
        <taxon>Soboliphyme</taxon>
    </lineage>
</organism>
<dbReference type="AlphaFoldDB" id="A0A183IK73"/>
<gene>
    <name evidence="2" type="ORF">SBAD_LOCUS4019</name>
</gene>
<dbReference type="InterPro" id="IPR013098">
    <property type="entry name" value="Ig_I-set"/>
</dbReference>
<keyword evidence="3" id="KW-1185">Reference proteome</keyword>
<evidence type="ECO:0000313" key="4">
    <source>
        <dbReference type="WBParaSite" id="SBAD_0000420001-mRNA-1"/>
    </source>
</evidence>
<accession>A0A183IK73</accession>